<dbReference type="AlphaFoldDB" id="A0A9P6KDV0"/>
<sequence>MSVDSSTRPNEIMDQDTMKNVHPQLMEAVAEEAAALDETLGETVALPDAESNTVGSEFKVEIPNSGMTYHPPAVADMVYSTTAMASTTALHTQLQSPVILQGGFPTHGAFVVPTSDIYQAATAVLSATALTATNGEPAIIATGALDSLALSKDIWQAAEQGDLETLRLHLDHGASPNNRNASRSTLLHRTAWQSTRPYDVMELLIRKGANVNLANDNGNTVMQNVLMKHDDPSLLKLLLDAGADTSITNKEGMNSLEVGVLFNRIEGVKFLLENDAESCSRESVLAALKRAKGEEKKTVRSMLNKCLGKEGEKRRSELILKAQADAVLASTVVSTSHYRGHSMQPSTSSTQGLQSQVHLLQNTSTVSLEGYRGKQSHEMDASESSKEGSVVHEDSASASSGLRNEDLTPQLLAQSKLIGTQPRTTAAP</sequence>
<gene>
    <name evidence="5" type="ORF">BGW38_001763</name>
</gene>
<dbReference type="Proteomes" id="UP000780801">
    <property type="component" value="Unassembled WGS sequence"/>
</dbReference>
<keyword evidence="6" id="KW-1185">Reference proteome</keyword>
<dbReference type="InterPro" id="IPR036770">
    <property type="entry name" value="Ankyrin_rpt-contain_sf"/>
</dbReference>
<evidence type="ECO:0000313" key="5">
    <source>
        <dbReference type="EMBL" id="KAF9581276.1"/>
    </source>
</evidence>
<dbReference type="SMART" id="SM00248">
    <property type="entry name" value="ANK"/>
    <property type="match status" value="4"/>
</dbReference>
<feature type="compositionally biased region" description="Polar residues" evidence="4">
    <location>
        <begin position="411"/>
        <end position="428"/>
    </location>
</feature>
<dbReference type="OrthoDB" id="341259at2759"/>
<dbReference type="PANTHER" id="PTHR24198:SF165">
    <property type="entry name" value="ANKYRIN REPEAT-CONTAINING PROTEIN-RELATED"/>
    <property type="match status" value="1"/>
</dbReference>
<protein>
    <recommendedName>
        <fullName evidence="7">Ankyrin repeat-containing protein</fullName>
    </recommendedName>
</protein>
<evidence type="ECO:0000256" key="2">
    <source>
        <dbReference type="ARBA" id="ARBA00023043"/>
    </source>
</evidence>
<evidence type="ECO:0000256" key="3">
    <source>
        <dbReference type="PROSITE-ProRule" id="PRU00023"/>
    </source>
</evidence>
<evidence type="ECO:0008006" key="7">
    <source>
        <dbReference type="Google" id="ProtNLM"/>
    </source>
</evidence>
<accession>A0A9P6KDV0</accession>
<dbReference type="SUPFAM" id="SSF48403">
    <property type="entry name" value="Ankyrin repeat"/>
    <property type="match status" value="1"/>
</dbReference>
<keyword evidence="2 3" id="KW-0040">ANK repeat</keyword>
<feature type="repeat" description="ANK" evidence="3">
    <location>
        <begin position="182"/>
        <end position="216"/>
    </location>
</feature>
<dbReference type="EMBL" id="JAABOA010001577">
    <property type="protein sequence ID" value="KAF9581276.1"/>
    <property type="molecule type" value="Genomic_DNA"/>
</dbReference>
<reference evidence="5" key="1">
    <citation type="journal article" date="2020" name="Fungal Divers.">
        <title>Resolving the Mortierellaceae phylogeny through synthesis of multi-gene phylogenetics and phylogenomics.</title>
        <authorList>
            <person name="Vandepol N."/>
            <person name="Liber J."/>
            <person name="Desiro A."/>
            <person name="Na H."/>
            <person name="Kennedy M."/>
            <person name="Barry K."/>
            <person name="Grigoriev I.V."/>
            <person name="Miller A.N."/>
            <person name="O'Donnell K."/>
            <person name="Stajich J.E."/>
            <person name="Bonito G."/>
        </authorList>
    </citation>
    <scope>NUCLEOTIDE SEQUENCE</scope>
    <source>
        <strain evidence="5">KOD1015</strain>
    </source>
</reference>
<comment type="caution">
    <text evidence="5">The sequence shown here is derived from an EMBL/GenBank/DDBJ whole genome shotgun (WGS) entry which is preliminary data.</text>
</comment>
<evidence type="ECO:0000256" key="4">
    <source>
        <dbReference type="SAM" id="MobiDB-lite"/>
    </source>
</evidence>
<dbReference type="InterPro" id="IPR002110">
    <property type="entry name" value="Ankyrin_rpt"/>
</dbReference>
<evidence type="ECO:0000256" key="1">
    <source>
        <dbReference type="ARBA" id="ARBA00022737"/>
    </source>
</evidence>
<dbReference type="Gene3D" id="1.25.40.20">
    <property type="entry name" value="Ankyrin repeat-containing domain"/>
    <property type="match status" value="1"/>
</dbReference>
<proteinExistence type="predicted"/>
<dbReference type="Pfam" id="PF12796">
    <property type="entry name" value="Ank_2"/>
    <property type="match status" value="1"/>
</dbReference>
<dbReference type="PROSITE" id="PS50088">
    <property type="entry name" value="ANK_REPEAT"/>
    <property type="match status" value="2"/>
</dbReference>
<evidence type="ECO:0000313" key="6">
    <source>
        <dbReference type="Proteomes" id="UP000780801"/>
    </source>
</evidence>
<keyword evidence="1" id="KW-0677">Repeat</keyword>
<feature type="repeat" description="ANK" evidence="3">
    <location>
        <begin position="217"/>
        <end position="250"/>
    </location>
</feature>
<feature type="region of interest" description="Disordered" evidence="4">
    <location>
        <begin position="370"/>
        <end position="428"/>
    </location>
</feature>
<name>A0A9P6KDV0_9FUNG</name>
<feature type="compositionally biased region" description="Basic and acidic residues" evidence="4">
    <location>
        <begin position="371"/>
        <end position="395"/>
    </location>
</feature>
<dbReference type="PANTHER" id="PTHR24198">
    <property type="entry name" value="ANKYRIN REPEAT AND PROTEIN KINASE DOMAIN-CONTAINING PROTEIN"/>
    <property type="match status" value="1"/>
</dbReference>
<organism evidence="5 6">
    <name type="scientific">Lunasporangiospora selenospora</name>
    <dbReference type="NCBI Taxonomy" id="979761"/>
    <lineage>
        <taxon>Eukaryota</taxon>
        <taxon>Fungi</taxon>
        <taxon>Fungi incertae sedis</taxon>
        <taxon>Mucoromycota</taxon>
        <taxon>Mortierellomycotina</taxon>
        <taxon>Mortierellomycetes</taxon>
        <taxon>Mortierellales</taxon>
        <taxon>Mortierellaceae</taxon>
        <taxon>Lunasporangiospora</taxon>
    </lineage>
</organism>